<dbReference type="GO" id="GO:0016020">
    <property type="term" value="C:membrane"/>
    <property type="evidence" value="ECO:0007669"/>
    <property type="project" value="UniProtKB-SubCell"/>
</dbReference>
<keyword evidence="2" id="KW-0813">Transport</keyword>
<evidence type="ECO:0000256" key="9">
    <source>
        <dbReference type="SAM" id="Phobius"/>
    </source>
</evidence>
<reference evidence="11 12" key="1">
    <citation type="journal article" date="2021" name="Sci. Rep.">
        <title>Genome sequencing of the multicellular alga Astrephomene provides insights into convergent evolution of germ-soma differentiation.</title>
        <authorList>
            <person name="Yamashita S."/>
            <person name="Yamamoto K."/>
            <person name="Matsuzaki R."/>
            <person name="Suzuki S."/>
            <person name="Yamaguchi H."/>
            <person name="Hirooka S."/>
            <person name="Minakuchi Y."/>
            <person name="Miyagishima S."/>
            <person name="Kawachi M."/>
            <person name="Toyoda A."/>
            <person name="Nozaki H."/>
        </authorList>
    </citation>
    <scope>NUCLEOTIDE SEQUENCE [LARGE SCALE GENOMIC DNA]</scope>
    <source>
        <strain evidence="11 12">NIES-4017</strain>
    </source>
</reference>
<dbReference type="Pfam" id="PF01061">
    <property type="entry name" value="ABC2_membrane"/>
    <property type="match status" value="1"/>
</dbReference>
<feature type="transmembrane region" description="Helical" evidence="9">
    <location>
        <begin position="446"/>
        <end position="465"/>
    </location>
</feature>
<dbReference type="Proteomes" id="UP001054857">
    <property type="component" value="Unassembled WGS sequence"/>
</dbReference>
<feature type="region of interest" description="Disordered" evidence="8">
    <location>
        <begin position="1"/>
        <end position="21"/>
    </location>
</feature>
<dbReference type="PROSITE" id="PS50893">
    <property type="entry name" value="ABC_TRANSPORTER_2"/>
    <property type="match status" value="1"/>
</dbReference>
<organism evidence="11 12">
    <name type="scientific">Astrephomene gubernaculifera</name>
    <dbReference type="NCBI Taxonomy" id="47775"/>
    <lineage>
        <taxon>Eukaryota</taxon>
        <taxon>Viridiplantae</taxon>
        <taxon>Chlorophyta</taxon>
        <taxon>core chlorophytes</taxon>
        <taxon>Chlorophyceae</taxon>
        <taxon>CS clade</taxon>
        <taxon>Chlamydomonadales</taxon>
        <taxon>Astrephomenaceae</taxon>
        <taxon>Astrephomene</taxon>
    </lineage>
</organism>
<evidence type="ECO:0000256" key="4">
    <source>
        <dbReference type="ARBA" id="ARBA00022741"/>
    </source>
</evidence>
<dbReference type="AlphaFoldDB" id="A0AAD3HKK7"/>
<evidence type="ECO:0000256" key="6">
    <source>
        <dbReference type="ARBA" id="ARBA00022989"/>
    </source>
</evidence>
<evidence type="ECO:0000256" key="1">
    <source>
        <dbReference type="ARBA" id="ARBA00004141"/>
    </source>
</evidence>
<dbReference type="SMART" id="SM00382">
    <property type="entry name" value="AAA"/>
    <property type="match status" value="1"/>
</dbReference>
<evidence type="ECO:0000259" key="10">
    <source>
        <dbReference type="PROSITE" id="PS50893"/>
    </source>
</evidence>
<dbReference type="Gene3D" id="3.40.50.300">
    <property type="entry name" value="P-loop containing nucleotide triphosphate hydrolases"/>
    <property type="match status" value="1"/>
</dbReference>
<name>A0AAD3HKK7_9CHLO</name>
<keyword evidence="7 9" id="KW-0472">Membrane</keyword>
<dbReference type="SUPFAM" id="SSF52540">
    <property type="entry name" value="P-loop containing nucleoside triphosphate hydrolases"/>
    <property type="match status" value="1"/>
</dbReference>
<keyword evidence="6 9" id="KW-1133">Transmembrane helix</keyword>
<evidence type="ECO:0000256" key="7">
    <source>
        <dbReference type="ARBA" id="ARBA00023136"/>
    </source>
</evidence>
<dbReference type="InterPro" id="IPR050352">
    <property type="entry name" value="ABCG_transporters"/>
</dbReference>
<dbReference type="PANTHER" id="PTHR48041">
    <property type="entry name" value="ABC TRANSPORTER G FAMILY MEMBER 28"/>
    <property type="match status" value="1"/>
</dbReference>
<feature type="transmembrane region" description="Helical" evidence="9">
    <location>
        <begin position="392"/>
        <end position="413"/>
    </location>
</feature>
<dbReference type="PANTHER" id="PTHR48041:SF139">
    <property type="entry name" value="PROTEIN SCARLET"/>
    <property type="match status" value="1"/>
</dbReference>
<sequence>MDHAVTIAQDVDRDSTNSDEGQVHLEVDEKDSPVFLAWKGLTVNARRAKRPLLIDVTGKITNGFYAIMGPSGSGKSTLLNTLACRLDQGVSVKGELKLNGQDYSNAELKKISGYVMQDDLLNAHLTVEETLMYTAELRMPRSSTPEERTQRVQEVMRQVGLAHVSGVIVGSPVKKGISGGERKRLCVAMELLTKPALLFLDEPTSGLDSVTALSLCRLLRRLAASRTCVVVCTIHQPQAKIFHLFDQLMLLNRGEVVYQGPAQGALEFFDRSGFPCPAYENPADHFLDVITPNMTDSLEDLALKEAALRRHYQAPPVEHLLDIPKPLILPRDVTPWHVQFRVLLRRSLKETWRKRSTSYVLMAQTIVMAVLIGTVFLRIGTSQTSTVRRQPVLFFTVINQGMFGALIVINSFPSERMLSLRERAAGTYHVSAYFLAKITAETLSQLPVPIVFSCIVYWLVGFQAVASKFFIFMGFMVLCSTAATSLALAVSAVARTTDMAVTILPMVLEICRLFGGFFLSPANLPKYFSWLDALSYCKYTYVGISLNELHGLDLHCTPNQLNAAGQCPITRGEQTIKSLGLDYISIADCVGILIGYIVICRIIAYLGVRFLKH</sequence>
<dbReference type="InterPro" id="IPR003439">
    <property type="entry name" value="ABC_transporter-like_ATP-bd"/>
</dbReference>
<comment type="subcellular location">
    <subcellularLocation>
        <location evidence="1">Membrane</location>
        <topology evidence="1">Multi-pass membrane protein</topology>
    </subcellularLocation>
</comment>
<evidence type="ECO:0000313" key="11">
    <source>
        <dbReference type="EMBL" id="GFR44046.1"/>
    </source>
</evidence>
<keyword evidence="12" id="KW-1185">Reference proteome</keyword>
<feature type="domain" description="ABC transporter" evidence="10">
    <location>
        <begin position="23"/>
        <end position="278"/>
    </location>
</feature>
<dbReference type="GO" id="GO:0140359">
    <property type="term" value="F:ABC-type transporter activity"/>
    <property type="evidence" value="ECO:0007669"/>
    <property type="project" value="InterPro"/>
</dbReference>
<feature type="transmembrane region" description="Helical" evidence="9">
    <location>
        <begin position="501"/>
        <end position="520"/>
    </location>
</feature>
<dbReference type="InterPro" id="IPR027417">
    <property type="entry name" value="P-loop_NTPase"/>
</dbReference>
<keyword evidence="4" id="KW-0547">Nucleotide-binding</keyword>
<dbReference type="PROSITE" id="PS00211">
    <property type="entry name" value="ABC_TRANSPORTER_1"/>
    <property type="match status" value="1"/>
</dbReference>
<feature type="transmembrane region" description="Helical" evidence="9">
    <location>
        <begin position="583"/>
        <end position="608"/>
    </location>
</feature>
<dbReference type="InterPro" id="IPR017871">
    <property type="entry name" value="ABC_transporter-like_CS"/>
</dbReference>
<accession>A0AAD3HKK7</accession>
<dbReference type="InterPro" id="IPR003593">
    <property type="entry name" value="AAA+_ATPase"/>
</dbReference>
<dbReference type="Pfam" id="PF00005">
    <property type="entry name" value="ABC_tran"/>
    <property type="match status" value="1"/>
</dbReference>
<feature type="transmembrane region" description="Helical" evidence="9">
    <location>
        <begin position="359"/>
        <end position="380"/>
    </location>
</feature>
<keyword evidence="5" id="KW-0067">ATP-binding</keyword>
<comment type="caution">
    <text evidence="11">The sequence shown here is derived from an EMBL/GenBank/DDBJ whole genome shotgun (WGS) entry which is preliminary data.</text>
</comment>
<evidence type="ECO:0000256" key="8">
    <source>
        <dbReference type="SAM" id="MobiDB-lite"/>
    </source>
</evidence>
<dbReference type="InterPro" id="IPR013525">
    <property type="entry name" value="ABC2_TM"/>
</dbReference>
<dbReference type="InterPro" id="IPR043926">
    <property type="entry name" value="ABCG_dom"/>
</dbReference>
<dbReference type="EMBL" id="BMAR01000006">
    <property type="protein sequence ID" value="GFR44046.1"/>
    <property type="molecule type" value="Genomic_DNA"/>
</dbReference>
<keyword evidence="3 9" id="KW-0812">Transmembrane</keyword>
<gene>
    <name evidence="11" type="ORF">Agub_g5206</name>
</gene>
<evidence type="ECO:0000256" key="3">
    <source>
        <dbReference type="ARBA" id="ARBA00022692"/>
    </source>
</evidence>
<feature type="transmembrane region" description="Helical" evidence="9">
    <location>
        <begin position="471"/>
        <end position="494"/>
    </location>
</feature>
<proteinExistence type="predicted"/>
<dbReference type="GO" id="GO:0016887">
    <property type="term" value="F:ATP hydrolysis activity"/>
    <property type="evidence" value="ECO:0007669"/>
    <property type="project" value="InterPro"/>
</dbReference>
<dbReference type="GO" id="GO:0005524">
    <property type="term" value="F:ATP binding"/>
    <property type="evidence" value="ECO:0007669"/>
    <property type="project" value="UniProtKB-KW"/>
</dbReference>
<evidence type="ECO:0000256" key="5">
    <source>
        <dbReference type="ARBA" id="ARBA00022840"/>
    </source>
</evidence>
<evidence type="ECO:0000256" key="2">
    <source>
        <dbReference type="ARBA" id="ARBA00022448"/>
    </source>
</evidence>
<protein>
    <recommendedName>
        <fullName evidence="10">ABC transporter domain-containing protein</fullName>
    </recommendedName>
</protein>
<dbReference type="Pfam" id="PF19055">
    <property type="entry name" value="ABC2_membrane_7"/>
    <property type="match status" value="1"/>
</dbReference>
<evidence type="ECO:0000313" key="12">
    <source>
        <dbReference type="Proteomes" id="UP001054857"/>
    </source>
</evidence>
<feature type="compositionally biased region" description="Basic and acidic residues" evidence="8">
    <location>
        <begin position="10"/>
        <end position="21"/>
    </location>
</feature>